<dbReference type="Pfam" id="PF21789">
    <property type="entry name" value="TNP-like_RNaseH_C"/>
    <property type="match status" value="1"/>
</dbReference>
<organism evidence="2 3">
    <name type="scientific">Macrosiphum euphorbiae</name>
    <name type="common">potato aphid</name>
    <dbReference type="NCBI Taxonomy" id="13131"/>
    <lineage>
        <taxon>Eukaryota</taxon>
        <taxon>Metazoa</taxon>
        <taxon>Ecdysozoa</taxon>
        <taxon>Arthropoda</taxon>
        <taxon>Hexapoda</taxon>
        <taxon>Insecta</taxon>
        <taxon>Pterygota</taxon>
        <taxon>Neoptera</taxon>
        <taxon>Paraneoptera</taxon>
        <taxon>Hemiptera</taxon>
        <taxon>Sternorrhyncha</taxon>
        <taxon>Aphidomorpha</taxon>
        <taxon>Aphidoidea</taxon>
        <taxon>Aphididae</taxon>
        <taxon>Macrosiphini</taxon>
        <taxon>Macrosiphum</taxon>
    </lineage>
</organism>
<sequence>MTRQLNQDALEHFFGHMRGACGSNSHPDLLLLVQVYRLLSVYSLVKPISGSNVTGSELLSTIISLKDLVGEEHKERKEHFENIIDNIINNASPLMDIEIEDNTVELPYNGHQRDFK</sequence>
<proteinExistence type="predicted"/>
<name>A0AAV0Y9H1_9HEMI</name>
<feature type="domain" description="Transposable element P transposase-like RNase H C-terminal" evidence="1">
    <location>
        <begin position="5"/>
        <end position="27"/>
    </location>
</feature>
<accession>A0AAV0Y9H1</accession>
<dbReference type="InterPro" id="IPR048367">
    <property type="entry name" value="TNP-like_RNaseH_C"/>
</dbReference>
<gene>
    <name evidence="2" type="ORF">MEUPH1_LOCUS30721</name>
</gene>
<dbReference type="AlphaFoldDB" id="A0AAV0Y9H1"/>
<evidence type="ECO:0000313" key="2">
    <source>
        <dbReference type="EMBL" id="CAI6377468.1"/>
    </source>
</evidence>
<comment type="caution">
    <text evidence="2">The sequence shown here is derived from an EMBL/GenBank/DDBJ whole genome shotgun (WGS) entry which is preliminary data.</text>
</comment>
<protein>
    <recommendedName>
        <fullName evidence="1">Transposable element P transposase-like RNase H C-terminal domain-containing protein</fullName>
    </recommendedName>
</protein>
<evidence type="ECO:0000259" key="1">
    <source>
        <dbReference type="Pfam" id="PF21789"/>
    </source>
</evidence>
<evidence type="ECO:0000313" key="3">
    <source>
        <dbReference type="Proteomes" id="UP001160148"/>
    </source>
</evidence>
<dbReference type="EMBL" id="CARXXK010001767">
    <property type="protein sequence ID" value="CAI6377468.1"/>
    <property type="molecule type" value="Genomic_DNA"/>
</dbReference>
<reference evidence="2 3" key="1">
    <citation type="submission" date="2023-01" db="EMBL/GenBank/DDBJ databases">
        <authorList>
            <person name="Whitehead M."/>
        </authorList>
    </citation>
    <scope>NUCLEOTIDE SEQUENCE [LARGE SCALE GENOMIC DNA]</scope>
</reference>
<keyword evidence="3" id="KW-1185">Reference proteome</keyword>
<dbReference type="Proteomes" id="UP001160148">
    <property type="component" value="Unassembled WGS sequence"/>
</dbReference>